<dbReference type="Proteomes" id="UP000298438">
    <property type="component" value="Unassembled WGS sequence"/>
</dbReference>
<dbReference type="OrthoDB" id="9156238at2"/>
<evidence type="ECO:0000313" key="3">
    <source>
        <dbReference type="Proteomes" id="UP000298438"/>
    </source>
</evidence>
<dbReference type="EMBL" id="SPVF01000083">
    <property type="protein sequence ID" value="TFW24710.1"/>
    <property type="molecule type" value="Genomic_DNA"/>
</dbReference>
<reference evidence="2 3" key="1">
    <citation type="submission" date="2019-03" db="EMBL/GenBank/DDBJ databases">
        <title>Draft Genome Sequence of Massilia arenosa sp. nov., a Novel Massilia Species Isolated from a Sandy-loam Maize Soil.</title>
        <authorList>
            <person name="Raths R."/>
            <person name="Peta V."/>
            <person name="Bucking H."/>
        </authorList>
    </citation>
    <scope>NUCLEOTIDE SEQUENCE [LARGE SCALE GENOMIC DNA]</scope>
    <source>
        <strain evidence="2 3">MC02</strain>
    </source>
</reference>
<protein>
    <submittedName>
        <fullName evidence="2">PEP-CTERM sorting domain-containing protein</fullName>
    </submittedName>
</protein>
<feature type="domain" description="Ice-binding protein C-terminal" evidence="1">
    <location>
        <begin position="241"/>
        <end position="264"/>
    </location>
</feature>
<gene>
    <name evidence="2" type="ORF">E4L96_05975</name>
</gene>
<dbReference type="NCBIfam" id="TIGR02595">
    <property type="entry name" value="PEP_CTERM"/>
    <property type="match status" value="1"/>
</dbReference>
<dbReference type="Pfam" id="PF07589">
    <property type="entry name" value="PEP-CTERM"/>
    <property type="match status" value="1"/>
</dbReference>
<sequence>MFYASLPFGRARLVAHTRRRTTMTYGMSKRVRLPQRAVLAGMAAGALMLGAAPAQAALVGYQSQAAFNTAIAGWTRTTTDFEAIAAGTTYGAGTGPSGYTFTLTGPSTAYGDQPAVLDTYGTTSGTNYLGLNNPDGAFETGDRLAIHFTTPAQAFGLFVIGTSGIQADDIRLVIDGNTVGNAATEAGTTNDGGHIYFLGFVSTAVNISNASLEFFTDDGSLFPTNVDDLVVAIDQREPPTDVPEPGTLALLAGGALAAGALRRRTRRT</sequence>
<evidence type="ECO:0000259" key="1">
    <source>
        <dbReference type="Pfam" id="PF07589"/>
    </source>
</evidence>
<evidence type="ECO:0000313" key="2">
    <source>
        <dbReference type="EMBL" id="TFW24710.1"/>
    </source>
</evidence>
<keyword evidence="3" id="KW-1185">Reference proteome</keyword>
<accession>A0A4Y9SHZ3</accession>
<name>A0A4Y9SHZ3_9BURK</name>
<proteinExistence type="predicted"/>
<dbReference type="AlphaFoldDB" id="A0A4Y9SHZ3"/>
<organism evidence="2 3">
    <name type="scientific">Zemynaea arenosa</name>
    <dbReference type="NCBI Taxonomy" id="2561931"/>
    <lineage>
        <taxon>Bacteria</taxon>
        <taxon>Pseudomonadati</taxon>
        <taxon>Pseudomonadota</taxon>
        <taxon>Betaproteobacteria</taxon>
        <taxon>Burkholderiales</taxon>
        <taxon>Oxalobacteraceae</taxon>
        <taxon>Telluria group</taxon>
        <taxon>Zemynaea</taxon>
    </lineage>
</organism>
<dbReference type="InterPro" id="IPR013424">
    <property type="entry name" value="Ice-binding_C"/>
</dbReference>
<comment type="caution">
    <text evidence="2">The sequence shown here is derived from an EMBL/GenBank/DDBJ whole genome shotgun (WGS) entry which is preliminary data.</text>
</comment>